<evidence type="ECO:0000313" key="2">
    <source>
        <dbReference type="EMBL" id="RYB03038.1"/>
    </source>
</evidence>
<dbReference type="Proteomes" id="UP000289411">
    <property type="component" value="Unassembled WGS sequence"/>
</dbReference>
<evidence type="ECO:0000256" key="1">
    <source>
        <dbReference type="SAM" id="MobiDB-lite"/>
    </source>
</evidence>
<gene>
    <name evidence="2" type="ORF">D3272_18360</name>
</gene>
<dbReference type="OrthoDB" id="7871570at2"/>
<comment type="caution">
    <text evidence="2">The sequence shown here is derived from an EMBL/GenBank/DDBJ whole genome shotgun (WGS) entry which is preliminary data.</text>
</comment>
<dbReference type="EMBL" id="QYBC01000016">
    <property type="protein sequence ID" value="RYB03038.1"/>
    <property type="molecule type" value="Genomic_DNA"/>
</dbReference>
<proteinExistence type="predicted"/>
<keyword evidence="3" id="KW-1185">Reference proteome</keyword>
<keyword evidence="2" id="KW-0969">Cilium</keyword>
<feature type="region of interest" description="Disordered" evidence="1">
    <location>
        <begin position="1"/>
        <end position="27"/>
    </location>
</feature>
<organism evidence="2 3">
    <name type="scientific">Lichenibacterium ramalinae</name>
    <dbReference type="NCBI Taxonomy" id="2316527"/>
    <lineage>
        <taxon>Bacteria</taxon>
        <taxon>Pseudomonadati</taxon>
        <taxon>Pseudomonadota</taxon>
        <taxon>Alphaproteobacteria</taxon>
        <taxon>Hyphomicrobiales</taxon>
        <taxon>Lichenihabitantaceae</taxon>
        <taxon>Lichenibacterium</taxon>
    </lineage>
</organism>
<sequence>MTKGQGQALGSIFGTTRRRAASPAAPAPEAATPAVVMAFIAVVDRVEGVVEAETEALTRNLPADMTELGNRKRQGLLEMSRALKAAAAAGPRAEIRDRLARFAGRLERNRAVLGTQLFAVREIAEIIAQTLQDADSDGTYSATAGRS</sequence>
<keyword evidence="2" id="KW-0966">Cell projection</keyword>
<evidence type="ECO:0000313" key="3">
    <source>
        <dbReference type="Proteomes" id="UP000289411"/>
    </source>
</evidence>
<name>A0A4Q2RBG7_9HYPH</name>
<reference evidence="2 3" key="1">
    <citation type="submission" date="2018-09" db="EMBL/GenBank/DDBJ databases">
        <authorList>
            <person name="Grouzdev D.S."/>
            <person name="Krutkina M.S."/>
        </authorList>
    </citation>
    <scope>NUCLEOTIDE SEQUENCE [LARGE SCALE GENOMIC DNA]</scope>
    <source>
        <strain evidence="2 3">RmlP001</strain>
    </source>
</reference>
<accession>A0A4Q2RBG7</accession>
<dbReference type="AlphaFoldDB" id="A0A4Q2RBG7"/>
<reference evidence="2 3" key="2">
    <citation type="submission" date="2019-02" db="EMBL/GenBank/DDBJ databases">
        <title>'Lichenibacterium ramalinii' gen. nov. sp. nov., 'Lichenibacterium minor' gen. nov. sp. nov.</title>
        <authorList>
            <person name="Pankratov T."/>
        </authorList>
    </citation>
    <scope>NUCLEOTIDE SEQUENCE [LARGE SCALE GENOMIC DNA]</scope>
    <source>
        <strain evidence="2 3">RmlP001</strain>
    </source>
</reference>
<dbReference type="RefSeq" id="WP_129220673.1">
    <property type="nucleotide sequence ID" value="NZ_QYBC01000016.1"/>
</dbReference>
<keyword evidence="2" id="KW-0282">Flagellum</keyword>
<protein>
    <submittedName>
        <fullName evidence="2">Flagellar protein FlgN</fullName>
    </submittedName>
</protein>